<dbReference type="SUPFAM" id="SSF102114">
    <property type="entry name" value="Radical SAM enzymes"/>
    <property type="match status" value="1"/>
</dbReference>
<dbReference type="NCBIfam" id="TIGR00433">
    <property type="entry name" value="bioB"/>
    <property type="match status" value="1"/>
</dbReference>
<dbReference type="InterPro" id="IPR010722">
    <property type="entry name" value="BATS_dom"/>
</dbReference>
<feature type="binding site" evidence="13 14">
    <location>
        <position position="169"/>
    </location>
    <ligand>
        <name>[2Fe-2S] cluster</name>
        <dbReference type="ChEBI" id="CHEBI:190135"/>
    </ligand>
</feature>
<dbReference type="SFLD" id="SFLDF00272">
    <property type="entry name" value="biotin_synthase"/>
    <property type="match status" value="1"/>
</dbReference>
<dbReference type="SFLD" id="SFLDG01278">
    <property type="entry name" value="biotin_synthase_like"/>
    <property type="match status" value="1"/>
</dbReference>
<evidence type="ECO:0000256" key="9">
    <source>
        <dbReference type="ARBA" id="ARBA00022756"/>
    </source>
</evidence>
<feature type="binding site" evidence="13 14">
    <location>
        <position position="33"/>
    </location>
    <ligand>
        <name>[4Fe-4S] cluster</name>
        <dbReference type="ChEBI" id="CHEBI:49883"/>
        <note>4Fe-4S-S-AdoMet</note>
    </ligand>
</feature>
<dbReference type="Proteomes" id="UP000593765">
    <property type="component" value="Chromosome"/>
</dbReference>
<comment type="catalytic activity">
    <reaction evidence="12 13">
        <text>(4R,5S)-dethiobiotin + (sulfur carrier)-SH + 2 reduced [2Fe-2S]-[ferredoxin] + 2 S-adenosyl-L-methionine = (sulfur carrier)-H + biotin + 2 5'-deoxyadenosine + 2 L-methionine + 2 oxidized [2Fe-2S]-[ferredoxin]</text>
        <dbReference type="Rhea" id="RHEA:22060"/>
        <dbReference type="Rhea" id="RHEA-COMP:10000"/>
        <dbReference type="Rhea" id="RHEA-COMP:10001"/>
        <dbReference type="Rhea" id="RHEA-COMP:14737"/>
        <dbReference type="Rhea" id="RHEA-COMP:14739"/>
        <dbReference type="ChEBI" id="CHEBI:17319"/>
        <dbReference type="ChEBI" id="CHEBI:29917"/>
        <dbReference type="ChEBI" id="CHEBI:33737"/>
        <dbReference type="ChEBI" id="CHEBI:33738"/>
        <dbReference type="ChEBI" id="CHEBI:57586"/>
        <dbReference type="ChEBI" id="CHEBI:57844"/>
        <dbReference type="ChEBI" id="CHEBI:59789"/>
        <dbReference type="ChEBI" id="CHEBI:64428"/>
        <dbReference type="ChEBI" id="CHEBI:149473"/>
        <dbReference type="EC" id="2.8.1.6"/>
    </reaction>
</comment>
<keyword evidence="4 13" id="KW-0004">4Fe-4S</keyword>
<evidence type="ECO:0000256" key="3">
    <source>
        <dbReference type="ARBA" id="ARBA00012236"/>
    </source>
</evidence>
<keyword evidence="11 13" id="KW-0411">Iron-sulfur</keyword>
<keyword evidence="5 13" id="KW-0808">Transferase</keyword>
<dbReference type="PIRSF" id="PIRSF001619">
    <property type="entry name" value="Biotin_synth"/>
    <property type="match status" value="1"/>
</dbReference>
<dbReference type="SMART" id="SM00729">
    <property type="entry name" value="Elp3"/>
    <property type="match status" value="1"/>
</dbReference>
<evidence type="ECO:0000256" key="8">
    <source>
        <dbReference type="ARBA" id="ARBA00022723"/>
    </source>
</evidence>
<dbReference type="InterPro" id="IPR058240">
    <property type="entry name" value="rSAM_sf"/>
</dbReference>
<dbReference type="Pfam" id="PF04055">
    <property type="entry name" value="Radical_SAM"/>
    <property type="match status" value="1"/>
</dbReference>
<comment type="cofactor">
    <cofactor evidence="14">
        <name>[2Fe-2S] cluster</name>
        <dbReference type="ChEBI" id="CHEBI:190135"/>
    </cofactor>
    <text evidence="14">Binds 1 [2Fe-2S] cluster. The cluster is coordinated with 3 cysteines and 1 arginine.</text>
</comment>
<protein>
    <recommendedName>
        <fullName evidence="3 13">Biotin synthase</fullName>
        <ecNumber evidence="3 13">2.8.1.6</ecNumber>
    </recommendedName>
</protein>
<evidence type="ECO:0000256" key="12">
    <source>
        <dbReference type="ARBA" id="ARBA00051157"/>
    </source>
</evidence>
<feature type="binding site" evidence="13 14">
    <location>
        <position position="241"/>
    </location>
    <ligand>
        <name>[2Fe-2S] cluster</name>
        <dbReference type="ChEBI" id="CHEBI:190135"/>
    </ligand>
</feature>
<comment type="cofactor">
    <cofactor evidence="13">
        <name>[2Fe-2S] cluster</name>
        <dbReference type="ChEBI" id="CHEBI:190135"/>
    </cofactor>
    <text evidence="13">Binds 1 [2Fe-2S] cluster. The cluster is coordinated with 3 cysteines and 1 arginine.</text>
</comment>
<evidence type="ECO:0000256" key="11">
    <source>
        <dbReference type="ARBA" id="ARBA00023014"/>
    </source>
</evidence>
<evidence type="ECO:0000256" key="5">
    <source>
        <dbReference type="ARBA" id="ARBA00022679"/>
    </source>
</evidence>
<evidence type="ECO:0000259" key="16">
    <source>
        <dbReference type="PROSITE" id="PS51918"/>
    </source>
</evidence>
<dbReference type="Pfam" id="PF06968">
    <property type="entry name" value="BATS"/>
    <property type="match status" value="1"/>
</dbReference>
<gene>
    <name evidence="13 17" type="primary">bioB</name>
    <name evidence="17" type="ORF">IPV69_02760</name>
</gene>
<feature type="binding site" evidence="13 14">
    <location>
        <position position="37"/>
    </location>
    <ligand>
        <name>[4Fe-4S] cluster</name>
        <dbReference type="ChEBI" id="CHEBI:49883"/>
        <note>4Fe-4S-S-AdoMet</note>
    </ligand>
</feature>
<feature type="binding site" evidence="13 14">
    <location>
        <position position="40"/>
    </location>
    <ligand>
        <name>[4Fe-4S] cluster</name>
        <dbReference type="ChEBI" id="CHEBI:49883"/>
        <note>4Fe-4S-S-AdoMet</note>
    </ligand>
</feature>
<comment type="subunit">
    <text evidence="13">Homodimer.</text>
</comment>
<dbReference type="InterPro" id="IPR007197">
    <property type="entry name" value="rSAM"/>
</dbReference>
<accession>A0A7M2X3H8</accession>
<evidence type="ECO:0000256" key="15">
    <source>
        <dbReference type="SAM" id="MobiDB-lite"/>
    </source>
</evidence>
<dbReference type="InterPro" id="IPR006638">
    <property type="entry name" value="Elp3/MiaA/NifB-like_rSAM"/>
</dbReference>
<dbReference type="GO" id="GO:0004076">
    <property type="term" value="F:biotin synthase activity"/>
    <property type="evidence" value="ECO:0007669"/>
    <property type="project" value="UniProtKB-UniRule"/>
</dbReference>
<dbReference type="KEGG" id="hbs:IPV69_02760"/>
<keyword evidence="7 13" id="KW-0001">2Fe-2S</keyword>
<dbReference type="SMART" id="SM00876">
    <property type="entry name" value="BATS"/>
    <property type="match status" value="1"/>
</dbReference>
<evidence type="ECO:0000256" key="6">
    <source>
        <dbReference type="ARBA" id="ARBA00022691"/>
    </source>
</evidence>
<dbReference type="UniPathway" id="UPA00078">
    <property type="reaction ID" value="UER00162"/>
</dbReference>
<name>A0A7M2X3H8_9BACT</name>
<evidence type="ECO:0000256" key="4">
    <source>
        <dbReference type="ARBA" id="ARBA00022485"/>
    </source>
</evidence>
<evidence type="ECO:0000313" key="17">
    <source>
        <dbReference type="EMBL" id="QOV92316.1"/>
    </source>
</evidence>
<evidence type="ECO:0000256" key="7">
    <source>
        <dbReference type="ARBA" id="ARBA00022714"/>
    </source>
</evidence>
<dbReference type="SFLD" id="SFLDS00029">
    <property type="entry name" value="Radical_SAM"/>
    <property type="match status" value="1"/>
</dbReference>
<dbReference type="GO" id="GO:0009102">
    <property type="term" value="P:biotin biosynthetic process"/>
    <property type="evidence" value="ECO:0007669"/>
    <property type="project" value="UniProtKB-UniRule"/>
</dbReference>
<feature type="region of interest" description="Disordered" evidence="15">
    <location>
        <begin position="299"/>
        <end position="323"/>
    </location>
</feature>
<dbReference type="InterPro" id="IPR002684">
    <property type="entry name" value="Biotin_synth/BioAB"/>
</dbReference>
<dbReference type="GO" id="GO:0051539">
    <property type="term" value="F:4 iron, 4 sulfur cluster binding"/>
    <property type="evidence" value="ECO:0007669"/>
    <property type="project" value="UniProtKB-KW"/>
</dbReference>
<proteinExistence type="inferred from homology"/>
<sequence length="350" mass="38086">MDLVFRAAAVHRAHHDPREVQVCKLISIKTGGCPEDCSYCSQSSRYQTEVKASPLMDRQEVLDIAARAKASGVTRVCMGAAWREVRDNKQFDRVLDMVKDVTEMGVEVCCTLGMLTEDQARKLDDAGLYAYNHNLDTSESHYDKVITTRTFADRLQTLANVRKTNVTVCSGGILGLGETSDDRISMLHTLATLEEHPESFPVNVLSKVPGTPFADNADVSIWETVRMIATARIVLPRTVVRLSAGRAMMSEAEQAMCFMAGANSIFSSETKVMLTKAVPSPAYDEDKALLEKLGLTMRPPFKDAKPQRTRHNAISGPAGDGAADTSEVASTCCGRDTACQSAAMVSPSID</sequence>
<dbReference type="EMBL" id="CP063458">
    <property type="protein sequence ID" value="QOV92316.1"/>
    <property type="molecule type" value="Genomic_DNA"/>
</dbReference>
<evidence type="ECO:0000256" key="14">
    <source>
        <dbReference type="PIRSR" id="PIRSR001619-1"/>
    </source>
</evidence>
<evidence type="ECO:0000256" key="2">
    <source>
        <dbReference type="ARBA" id="ARBA00010765"/>
    </source>
</evidence>
<comment type="cofactor">
    <cofactor evidence="13 14">
        <name>[4Fe-4S] cluster</name>
        <dbReference type="ChEBI" id="CHEBI:49883"/>
    </cofactor>
    <text evidence="13 14">Binds 1 [4Fe-4S] cluster. The cluster is coordinated with 3 cysteines and an exchangeable S-adenosyl-L-methionine.</text>
</comment>
<feature type="binding site" evidence="13 14">
    <location>
        <position position="77"/>
    </location>
    <ligand>
        <name>[2Fe-2S] cluster</name>
        <dbReference type="ChEBI" id="CHEBI:190135"/>
    </ligand>
</feature>
<dbReference type="HAMAP" id="MF_01694">
    <property type="entry name" value="BioB"/>
    <property type="match status" value="1"/>
</dbReference>
<keyword evidence="10 13" id="KW-0408">Iron</keyword>
<dbReference type="EC" id="2.8.1.6" evidence="3 13"/>
<keyword evidence="18" id="KW-1185">Reference proteome</keyword>
<dbReference type="InterPro" id="IPR024177">
    <property type="entry name" value="Biotin_synthase"/>
</dbReference>
<dbReference type="PROSITE" id="PS51918">
    <property type="entry name" value="RADICAL_SAM"/>
    <property type="match status" value="1"/>
</dbReference>
<dbReference type="InterPro" id="IPR013785">
    <property type="entry name" value="Aldolase_TIM"/>
</dbReference>
<keyword evidence="9 13" id="KW-0093">Biotin biosynthesis</keyword>
<dbReference type="PANTHER" id="PTHR22976">
    <property type="entry name" value="BIOTIN SYNTHASE"/>
    <property type="match status" value="1"/>
</dbReference>
<dbReference type="AlphaFoldDB" id="A0A7M2X3H8"/>
<reference evidence="17 18" key="1">
    <citation type="submission" date="2020-10" db="EMBL/GenBank/DDBJ databases">
        <title>Wide distribution of Phycisphaera-like planctomycetes from WD2101 soil group in peatlands and genome analysis of the first cultivated representative.</title>
        <authorList>
            <person name="Dedysh S.N."/>
            <person name="Beletsky A.V."/>
            <person name="Ivanova A."/>
            <person name="Kulichevskaya I.S."/>
            <person name="Suzina N.E."/>
            <person name="Philippov D.A."/>
            <person name="Rakitin A.L."/>
            <person name="Mardanov A.V."/>
            <person name="Ravin N.V."/>
        </authorList>
    </citation>
    <scope>NUCLEOTIDE SEQUENCE [LARGE SCALE GENOMIC DNA]</scope>
    <source>
        <strain evidence="17 18">M1803</strain>
    </source>
</reference>
<dbReference type="GO" id="GO:0051537">
    <property type="term" value="F:2 iron, 2 sulfur cluster binding"/>
    <property type="evidence" value="ECO:0007669"/>
    <property type="project" value="UniProtKB-KW"/>
</dbReference>
<keyword evidence="8 13" id="KW-0479">Metal-binding</keyword>
<evidence type="ECO:0000256" key="13">
    <source>
        <dbReference type="HAMAP-Rule" id="MF_01694"/>
    </source>
</evidence>
<evidence type="ECO:0000256" key="1">
    <source>
        <dbReference type="ARBA" id="ARBA00004942"/>
    </source>
</evidence>
<dbReference type="CDD" id="cd01335">
    <property type="entry name" value="Radical_SAM"/>
    <property type="match status" value="1"/>
</dbReference>
<comment type="pathway">
    <text evidence="1 13">Cofactor biosynthesis; biotin biosynthesis; biotin from 7,8-diaminononanoate: step 2/2.</text>
</comment>
<comment type="function">
    <text evidence="13">Catalyzes the conversion of dethiobiotin (DTB) to biotin by the insertion of a sulfur atom into dethiobiotin via a radical-based mechanism.</text>
</comment>
<dbReference type="Gene3D" id="3.20.20.70">
    <property type="entry name" value="Aldolase class I"/>
    <property type="match status" value="1"/>
</dbReference>
<feature type="binding site" evidence="13 14">
    <location>
        <position position="109"/>
    </location>
    <ligand>
        <name>[2Fe-2S] cluster</name>
        <dbReference type="ChEBI" id="CHEBI:190135"/>
    </ligand>
</feature>
<evidence type="ECO:0000313" key="18">
    <source>
        <dbReference type="Proteomes" id="UP000593765"/>
    </source>
</evidence>
<dbReference type="PANTHER" id="PTHR22976:SF2">
    <property type="entry name" value="BIOTIN SYNTHASE, MITOCHONDRIAL"/>
    <property type="match status" value="1"/>
</dbReference>
<dbReference type="GO" id="GO:0005506">
    <property type="term" value="F:iron ion binding"/>
    <property type="evidence" value="ECO:0007669"/>
    <property type="project" value="UniProtKB-UniRule"/>
</dbReference>
<comment type="similarity">
    <text evidence="2 13">Belongs to the radical SAM superfamily. Biotin synthase family.</text>
</comment>
<feature type="domain" description="Radical SAM core" evidence="16">
    <location>
        <begin position="18"/>
        <end position="246"/>
    </location>
</feature>
<organism evidence="17 18">
    <name type="scientific">Humisphaera borealis</name>
    <dbReference type="NCBI Taxonomy" id="2807512"/>
    <lineage>
        <taxon>Bacteria</taxon>
        <taxon>Pseudomonadati</taxon>
        <taxon>Planctomycetota</taxon>
        <taxon>Phycisphaerae</taxon>
        <taxon>Tepidisphaerales</taxon>
        <taxon>Tepidisphaeraceae</taxon>
        <taxon>Humisphaera</taxon>
    </lineage>
</organism>
<evidence type="ECO:0000256" key="10">
    <source>
        <dbReference type="ARBA" id="ARBA00023004"/>
    </source>
</evidence>
<dbReference type="SFLD" id="SFLDG01060">
    <property type="entry name" value="BATS_domain_containing"/>
    <property type="match status" value="1"/>
</dbReference>
<keyword evidence="6 13" id="KW-0949">S-adenosyl-L-methionine</keyword>